<keyword evidence="6" id="KW-0067">ATP-binding</keyword>
<dbReference type="InterPro" id="IPR003439">
    <property type="entry name" value="ABC_transporter-like_ATP-bd"/>
</dbReference>
<feature type="transmembrane region" description="Helical" evidence="9">
    <location>
        <begin position="644"/>
        <end position="669"/>
    </location>
</feature>
<gene>
    <name evidence="12" type="ORF">NSMM_410057</name>
</gene>
<evidence type="ECO:0000256" key="4">
    <source>
        <dbReference type="ARBA" id="ARBA00022692"/>
    </source>
</evidence>
<dbReference type="InterPro" id="IPR027417">
    <property type="entry name" value="P-loop_NTPase"/>
</dbReference>
<dbReference type="PANTHER" id="PTHR48041:SF139">
    <property type="entry name" value="PROTEIN SCARLET"/>
    <property type="match status" value="1"/>
</dbReference>
<dbReference type="InterPro" id="IPR003593">
    <property type="entry name" value="AAA+_ATPase"/>
</dbReference>
<dbReference type="GO" id="GO:0016020">
    <property type="term" value="C:membrane"/>
    <property type="evidence" value="ECO:0007669"/>
    <property type="project" value="UniProtKB-SubCell"/>
</dbReference>
<dbReference type="GO" id="GO:0140359">
    <property type="term" value="F:ABC-type transporter activity"/>
    <property type="evidence" value="ECO:0007669"/>
    <property type="project" value="InterPro"/>
</dbReference>
<feature type="domain" description="ABC transporter" evidence="11">
    <location>
        <begin position="220"/>
        <end position="461"/>
    </location>
</feature>
<dbReference type="Pfam" id="PF00498">
    <property type="entry name" value="FHA"/>
    <property type="match status" value="2"/>
</dbReference>
<dbReference type="GO" id="GO:0016887">
    <property type="term" value="F:ATP hydrolysis activity"/>
    <property type="evidence" value="ECO:0007669"/>
    <property type="project" value="InterPro"/>
</dbReference>
<feature type="transmembrane region" description="Helical" evidence="9">
    <location>
        <begin position="569"/>
        <end position="588"/>
    </location>
</feature>
<dbReference type="InterPro" id="IPR017871">
    <property type="entry name" value="ABC_transporter-like_CS"/>
</dbReference>
<evidence type="ECO:0000313" key="13">
    <source>
        <dbReference type="Proteomes" id="UP000198729"/>
    </source>
</evidence>
<keyword evidence="5" id="KW-0547">Nucleotide-binding</keyword>
<dbReference type="Pfam" id="PF01061">
    <property type="entry name" value="ABC2_membrane"/>
    <property type="match status" value="1"/>
</dbReference>
<evidence type="ECO:0000259" key="11">
    <source>
        <dbReference type="PROSITE" id="PS50893"/>
    </source>
</evidence>
<comment type="subcellular location">
    <subcellularLocation>
        <location evidence="1">Membrane</location>
        <topology evidence="1">Multi-pass membrane protein</topology>
    </subcellularLocation>
</comment>
<dbReference type="Pfam" id="PF00005">
    <property type="entry name" value="ABC_tran"/>
    <property type="match status" value="1"/>
</dbReference>
<feature type="transmembrane region" description="Helical" evidence="9">
    <location>
        <begin position="616"/>
        <end position="638"/>
    </location>
</feature>
<keyword evidence="13" id="KW-1185">Reference proteome</keyword>
<keyword evidence="2" id="KW-0813">Transport</keyword>
<evidence type="ECO:0000256" key="1">
    <source>
        <dbReference type="ARBA" id="ARBA00004141"/>
    </source>
</evidence>
<evidence type="ECO:0000256" key="2">
    <source>
        <dbReference type="ARBA" id="ARBA00022448"/>
    </source>
</evidence>
<dbReference type="RefSeq" id="WP_090286446.1">
    <property type="nucleotide sequence ID" value="NZ_FMWO01000049.1"/>
</dbReference>
<evidence type="ECO:0000259" key="10">
    <source>
        <dbReference type="PROSITE" id="PS50006"/>
    </source>
</evidence>
<proteinExistence type="predicted"/>
<accession>A0A1G5SFD8</accession>
<keyword evidence="12" id="KW-0378">Hydrolase</keyword>
<dbReference type="Gene3D" id="2.60.200.20">
    <property type="match status" value="2"/>
</dbReference>
<dbReference type="InterPro" id="IPR013525">
    <property type="entry name" value="ABC2_TM"/>
</dbReference>
<evidence type="ECO:0000256" key="8">
    <source>
        <dbReference type="ARBA" id="ARBA00023136"/>
    </source>
</evidence>
<name>A0A1G5SFD8_9PROT</name>
<dbReference type="SMART" id="SM00240">
    <property type="entry name" value="FHA"/>
    <property type="match status" value="2"/>
</dbReference>
<feature type="domain" description="FHA" evidence="10">
    <location>
        <begin position="134"/>
        <end position="183"/>
    </location>
</feature>
<dbReference type="OrthoDB" id="9776369at2"/>
<evidence type="ECO:0000313" key="12">
    <source>
        <dbReference type="EMBL" id="SCZ85822.1"/>
    </source>
</evidence>
<dbReference type="PANTHER" id="PTHR48041">
    <property type="entry name" value="ABC TRANSPORTER G FAMILY MEMBER 28"/>
    <property type="match status" value="1"/>
</dbReference>
<keyword evidence="8 9" id="KW-0472">Membrane</keyword>
<feature type="transmembrane region" description="Helical" evidence="9">
    <location>
        <begin position="681"/>
        <end position="704"/>
    </location>
</feature>
<dbReference type="InterPro" id="IPR000253">
    <property type="entry name" value="FHA_dom"/>
</dbReference>
<dbReference type="PROSITE" id="PS00211">
    <property type="entry name" value="ABC_TRANSPORTER_1"/>
    <property type="match status" value="1"/>
</dbReference>
<dbReference type="Gene3D" id="3.40.50.300">
    <property type="entry name" value="P-loop containing nucleotide triphosphate hydrolases"/>
    <property type="match status" value="1"/>
</dbReference>
<dbReference type="STRING" id="51642.NSMM_410057"/>
<keyword evidence="4 9" id="KW-0812">Transmembrane</keyword>
<feature type="transmembrane region" description="Helical" evidence="9">
    <location>
        <begin position="748"/>
        <end position="766"/>
    </location>
</feature>
<evidence type="ECO:0000256" key="5">
    <source>
        <dbReference type="ARBA" id="ARBA00022741"/>
    </source>
</evidence>
<dbReference type="GO" id="GO:0005524">
    <property type="term" value="F:ATP binding"/>
    <property type="evidence" value="ECO:0007669"/>
    <property type="project" value="UniProtKB-KW"/>
</dbReference>
<evidence type="ECO:0000256" key="7">
    <source>
        <dbReference type="ARBA" id="ARBA00022989"/>
    </source>
</evidence>
<dbReference type="PROSITE" id="PS50893">
    <property type="entry name" value="ABC_TRANSPORTER_2"/>
    <property type="match status" value="1"/>
</dbReference>
<dbReference type="EMBL" id="FMWO01000049">
    <property type="protein sequence ID" value="SCZ85822.1"/>
    <property type="molecule type" value="Genomic_DNA"/>
</dbReference>
<protein>
    <submittedName>
        <fullName evidence="12">Putative Phosphonate-transporting ATPase</fullName>
        <ecNumber evidence="12">3.6.3.28</ecNumber>
    </submittedName>
</protein>
<dbReference type="SMART" id="SM00382">
    <property type="entry name" value="AAA"/>
    <property type="match status" value="1"/>
</dbReference>
<dbReference type="InterPro" id="IPR008984">
    <property type="entry name" value="SMAD_FHA_dom_sf"/>
</dbReference>
<reference evidence="12 13" key="1">
    <citation type="submission" date="2016-10" db="EMBL/GenBank/DDBJ databases">
        <authorList>
            <person name="de Groot N.N."/>
        </authorList>
    </citation>
    <scope>NUCLEOTIDE SEQUENCE [LARGE SCALE GENOMIC DNA]</scope>
    <source>
        <strain evidence="12">1</strain>
    </source>
</reference>
<keyword evidence="7 9" id="KW-1133">Transmembrane helix</keyword>
<dbReference type="Proteomes" id="UP000198729">
    <property type="component" value="Unassembled WGS sequence"/>
</dbReference>
<dbReference type="SUPFAM" id="SSF52540">
    <property type="entry name" value="P-loop containing nucleoside triphosphate hydrolases"/>
    <property type="match status" value="1"/>
</dbReference>
<dbReference type="InterPro" id="IPR050352">
    <property type="entry name" value="ABCG_transporters"/>
</dbReference>
<feature type="transmembrane region" description="Helical" evidence="9">
    <location>
        <begin position="537"/>
        <end position="557"/>
    </location>
</feature>
<dbReference type="EC" id="3.6.3.28" evidence="12"/>
<dbReference type="PROSITE" id="PS50006">
    <property type="entry name" value="FHA_DOMAIN"/>
    <property type="match status" value="1"/>
</dbReference>
<organism evidence="12 13">
    <name type="scientific">Nitrosomonas mobilis</name>
    <dbReference type="NCBI Taxonomy" id="51642"/>
    <lineage>
        <taxon>Bacteria</taxon>
        <taxon>Pseudomonadati</taxon>
        <taxon>Pseudomonadota</taxon>
        <taxon>Betaproteobacteria</taxon>
        <taxon>Nitrosomonadales</taxon>
        <taxon>Nitrosomonadaceae</taxon>
        <taxon>Nitrosomonas</taxon>
    </lineage>
</organism>
<sequence>MDTQTRTIDDTEQFFELKISLPKTRQTITCRLVSTCIVGSDEGSDFIINDPGISAQHARIFVSDLFDVFIEPIGEAVVALNGTVVENPACIQNGDWIVLGTTPYQISIDASRIIKNQEFDKRNTGFDLKGKSLVTIGRSPQCDIEIPSPLVSRVHAKLIKEPSGWVLEDCSSTNGTFINAQRIEGKQKLEPHDYVAIAAFEYLFTGDRFEASKDTGQVRIEVQKLSKIVKDINTKGDKYLLQDISFTIEPGEFIGVFGTSGSGKSTLLDALNGRRPATSGRILYNSTDLYEAFDLFRAAIGYVPQQDIVHRNIVMQHALKYTAKLRLPPDTSDSEMDSNATQVLGKVGLAEKADLLVNTPAPLSGGQLKRVSLAVELVANPNVLFLDEVTSGLDAGTDKKMMELFRSLADDQKTVICITHTLENIETCHLVVLLHQGRLVFYGPPQAVCGYFGIQRLSDIYETLESKPASFWAEKYQASSFYQLYVENRKTPDTREYAGKQSTRQASAPGQKTAGLRQTSTLMKRYFELLMSDKRNMLFLILQAPIIALVVGLVFQLDEKLAVRAMTESQIVFILSLSVIWFGCINSVRELVKELPIYLRERSVNLGIAPYIMSKIIPLTVICFVQCLLLLGVLEIFISIPGDLVSRFMVLFATGVAATTMGLSVSAFVSSNDKAMTMIPMLLVPQIILAGAVVKLEGAALWIAKTTMISYWGFEAMKSTLSDEVKTVKNDFTGELILPINNTMPEGLAAIAGLAVVFLIITLIGLKLKDKTS</sequence>
<evidence type="ECO:0000256" key="3">
    <source>
        <dbReference type="ARBA" id="ARBA00022475"/>
    </source>
</evidence>
<evidence type="ECO:0000256" key="9">
    <source>
        <dbReference type="SAM" id="Phobius"/>
    </source>
</evidence>
<dbReference type="SUPFAM" id="SSF49879">
    <property type="entry name" value="SMAD/FHA domain"/>
    <property type="match status" value="2"/>
</dbReference>
<dbReference type="CDD" id="cd00060">
    <property type="entry name" value="FHA"/>
    <property type="match status" value="2"/>
</dbReference>
<keyword evidence="3" id="KW-1003">Cell membrane</keyword>
<dbReference type="AlphaFoldDB" id="A0A1G5SFD8"/>
<evidence type="ECO:0000256" key="6">
    <source>
        <dbReference type="ARBA" id="ARBA00022840"/>
    </source>
</evidence>